<accession>A0A6C0AVK4</accession>
<reference evidence="2" key="1">
    <citation type="journal article" date="2020" name="Nature">
        <title>Giant virus diversity and host interactions through global metagenomics.</title>
        <authorList>
            <person name="Schulz F."/>
            <person name="Roux S."/>
            <person name="Paez-Espino D."/>
            <person name="Jungbluth S."/>
            <person name="Walsh D.A."/>
            <person name="Denef V.J."/>
            <person name="McMahon K.D."/>
            <person name="Konstantinidis K.T."/>
            <person name="Eloe-Fadrosh E.A."/>
            <person name="Kyrpides N.C."/>
            <person name="Woyke T."/>
        </authorList>
    </citation>
    <scope>NUCLEOTIDE SEQUENCE</scope>
    <source>
        <strain evidence="2">GVMAG-S-ERX555961-36</strain>
    </source>
</reference>
<name>A0A6C0AVK4_9ZZZZ</name>
<dbReference type="AlphaFoldDB" id="A0A6C0AVK4"/>
<feature type="region of interest" description="Disordered" evidence="1">
    <location>
        <begin position="19"/>
        <end position="39"/>
    </location>
</feature>
<protein>
    <submittedName>
        <fullName evidence="2">Uncharacterized protein</fullName>
    </submittedName>
</protein>
<dbReference type="EMBL" id="MN738764">
    <property type="protein sequence ID" value="QHS83792.1"/>
    <property type="molecule type" value="Genomic_DNA"/>
</dbReference>
<proteinExistence type="predicted"/>
<evidence type="ECO:0000256" key="1">
    <source>
        <dbReference type="SAM" id="MobiDB-lite"/>
    </source>
</evidence>
<evidence type="ECO:0000313" key="2">
    <source>
        <dbReference type="EMBL" id="QHS83792.1"/>
    </source>
</evidence>
<sequence>MANKSAIFREKCRRMALRESQLRPEQTRPCPSAGARTSGFLREELRRRGPAADAAKPAAGTEAVYWCLYGQMFYD</sequence>
<organism evidence="2">
    <name type="scientific">viral metagenome</name>
    <dbReference type="NCBI Taxonomy" id="1070528"/>
    <lineage>
        <taxon>unclassified sequences</taxon>
        <taxon>metagenomes</taxon>
        <taxon>organismal metagenomes</taxon>
    </lineage>
</organism>